<reference evidence="1" key="2">
    <citation type="submission" date="2004-02" db="EMBL/GenBank/DDBJ databases">
        <authorList>
            <consortium name="Genoscope"/>
            <consortium name="Whitehead Institute Centre for Genome Research"/>
        </authorList>
    </citation>
    <scope>NUCLEOTIDE SEQUENCE</scope>
</reference>
<dbReference type="EMBL" id="CAAE01014622">
    <property type="protein sequence ID" value="CAG01001.1"/>
    <property type="molecule type" value="Genomic_DNA"/>
</dbReference>
<dbReference type="OrthoDB" id="26681at2759"/>
<accession>Q4SED1</accession>
<reference evidence="1" key="1">
    <citation type="journal article" date="2004" name="Nature">
        <title>Genome duplication in the teleost fish Tetraodon nigroviridis reveals the early vertebrate proto-karyotype.</title>
        <authorList>
            <person name="Jaillon O."/>
            <person name="Aury J.-M."/>
            <person name="Brunet F."/>
            <person name="Petit J.-L."/>
            <person name="Stange-Thomann N."/>
            <person name="Mauceli E."/>
            <person name="Bouneau L."/>
            <person name="Fischer C."/>
            <person name="Ozouf-Costaz C."/>
            <person name="Bernot A."/>
            <person name="Nicaud S."/>
            <person name="Jaffe D."/>
            <person name="Fisher S."/>
            <person name="Lutfalla G."/>
            <person name="Dossat C."/>
            <person name="Segurens B."/>
            <person name="Dasilva C."/>
            <person name="Salanoubat M."/>
            <person name="Levy M."/>
            <person name="Boudet N."/>
            <person name="Castellano S."/>
            <person name="Anthouard V."/>
            <person name="Jubin C."/>
            <person name="Castelli V."/>
            <person name="Katinka M."/>
            <person name="Vacherie B."/>
            <person name="Biemont C."/>
            <person name="Skalli Z."/>
            <person name="Cattolico L."/>
            <person name="Poulain J."/>
            <person name="De Berardinis V."/>
            <person name="Cruaud C."/>
            <person name="Duprat S."/>
            <person name="Brottier P."/>
            <person name="Coutanceau J.-P."/>
            <person name="Gouzy J."/>
            <person name="Parra G."/>
            <person name="Lardier G."/>
            <person name="Chapple C."/>
            <person name="McKernan K.J."/>
            <person name="McEwan P."/>
            <person name="Bosak S."/>
            <person name="Kellis M."/>
            <person name="Volff J.-N."/>
            <person name="Guigo R."/>
            <person name="Zody M.C."/>
            <person name="Mesirov J."/>
            <person name="Lindblad-Toh K."/>
            <person name="Birren B."/>
            <person name="Nusbaum C."/>
            <person name="Kahn D."/>
            <person name="Robinson-Rechavi M."/>
            <person name="Laudet V."/>
            <person name="Schachter V."/>
            <person name="Quetier F."/>
            <person name="Saurin W."/>
            <person name="Scarpelli C."/>
            <person name="Wincker P."/>
            <person name="Lander E.S."/>
            <person name="Weissenbach J."/>
            <person name="Roest Crollius H."/>
        </authorList>
    </citation>
    <scope>NUCLEOTIDE SEQUENCE [LARGE SCALE GENOMIC DNA]</scope>
</reference>
<comment type="caution">
    <text evidence="1">The sequence shown here is derived from an EMBL/GenBank/DDBJ whole genome shotgun (WGS) entry which is preliminary data.</text>
</comment>
<dbReference type="AlphaFoldDB" id="Q4SED1"/>
<dbReference type="KEGG" id="tng:GSTEN00019611G001"/>
<name>Q4SED1_TETNG</name>
<organism evidence="1">
    <name type="scientific">Tetraodon nigroviridis</name>
    <name type="common">Spotted green pufferfish</name>
    <name type="synonym">Chelonodon nigroviridis</name>
    <dbReference type="NCBI Taxonomy" id="99883"/>
    <lineage>
        <taxon>Eukaryota</taxon>
        <taxon>Metazoa</taxon>
        <taxon>Chordata</taxon>
        <taxon>Craniata</taxon>
        <taxon>Vertebrata</taxon>
        <taxon>Euteleostomi</taxon>
        <taxon>Actinopterygii</taxon>
        <taxon>Neopterygii</taxon>
        <taxon>Teleostei</taxon>
        <taxon>Neoteleostei</taxon>
        <taxon>Acanthomorphata</taxon>
        <taxon>Eupercaria</taxon>
        <taxon>Tetraodontiformes</taxon>
        <taxon>Tetradontoidea</taxon>
        <taxon>Tetraodontidae</taxon>
        <taxon>Tetraodon</taxon>
    </lineage>
</organism>
<evidence type="ECO:0000313" key="1">
    <source>
        <dbReference type="EMBL" id="CAG01001.1"/>
    </source>
</evidence>
<sequence>MASKERLYEVWMLYCTKVRRKTHLFVHHIFHLQPCETSKTVLCNIMIIKSGKKKRIYSLGRHKTYN</sequence>
<protein>
    <submittedName>
        <fullName evidence="1">(spotted green pufferfish) hypothetical protein</fullName>
    </submittedName>
</protein>
<proteinExistence type="predicted"/>
<gene>
    <name evidence="1" type="ORF">GSTENG00019611001</name>
</gene>